<protein>
    <recommendedName>
        <fullName evidence="4">Embryo surrounding factor 1 brassicaceae domain-containing protein</fullName>
    </recommendedName>
</protein>
<dbReference type="Proteomes" id="UP000324897">
    <property type="component" value="Chromosome 2"/>
</dbReference>
<evidence type="ECO:0000256" key="1">
    <source>
        <dbReference type="SAM" id="SignalP"/>
    </source>
</evidence>
<dbReference type="AlphaFoldDB" id="A0A5J9UKN1"/>
<reference evidence="2 3" key="1">
    <citation type="journal article" date="2019" name="Sci. Rep.">
        <title>A high-quality genome of Eragrostis curvula grass provides insights into Poaceae evolution and supports new strategies to enhance forage quality.</title>
        <authorList>
            <person name="Carballo J."/>
            <person name="Santos B.A.C.M."/>
            <person name="Zappacosta D."/>
            <person name="Garbus I."/>
            <person name="Selva J.P."/>
            <person name="Gallo C.A."/>
            <person name="Diaz A."/>
            <person name="Albertini E."/>
            <person name="Caccamo M."/>
            <person name="Echenique V."/>
        </authorList>
    </citation>
    <scope>NUCLEOTIDE SEQUENCE [LARGE SCALE GENOMIC DNA]</scope>
    <source>
        <strain evidence="3">cv. Victoria</strain>
        <tissue evidence="2">Leaf</tissue>
    </source>
</reference>
<evidence type="ECO:0008006" key="4">
    <source>
        <dbReference type="Google" id="ProtNLM"/>
    </source>
</evidence>
<accession>A0A5J9UKN1</accession>
<feature type="signal peptide" evidence="1">
    <location>
        <begin position="1"/>
        <end position="27"/>
    </location>
</feature>
<feature type="chain" id="PRO_5023936215" description="Embryo surrounding factor 1 brassicaceae domain-containing protein" evidence="1">
    <location>
        <begin position="28"/>
        <end position="125"/>
    </location>
</feature>
<comment type="caution">
    <text evidence="2">The sequence shown here is derived from an EMBL/GenBank/DDBJ whole genome shotgun (WGS) entry which is preliminary data.</text>
</comment>
<dbReference type="Gramene" id="TVU23858">
    <property type="protein sequence ID" value="TVU23858"/>
    <property type="gene ID" value="EJB05_26242"/>
</dbReference>
<keyword evidence="3" id="KW-1185">Reference proteome</keyword>
<dbReference type="EMBL" id="RWGY01000013">
    <property type="protein sequence ID" value="TVU23858.1"/>
    <property type="molecule type" value="Genomic_DNA"/>
</dbReference>
<evidence type="ECO:0000313" key="3">
    <source>
        <dbReference type="Proteomes" id="UP000324897"/>
    </source>
</evidence>
<proteinExistence type="predicted"/>
<keyword evidence="1" id="KW-0732">Signal</keyword>
<name>A0A5J9UKN1_9POAL</name>
<gene>
    <name evidence="2" type="ORF">EJB05_26242</name>
</gene>
<organism evidence="2 3">
    <name type="scientific">Eragrostis curvula</name>
    <name type="common">weeping love grass</name>
    <dbReference type="NCBI Taxonomy" id="38414"/>
    <lineage>
        <taxon>Eukaryota</taxon>
        <taxon>Viridiplantae</taxon>
        <taxon>Streptophyta</taxon>
        <taxon>Embryophyta</taxon>
        <taxon>Tracheophyta</taxon>
        <taxon>Spermatophyta</taxon>
        <taxon>Magnoliopsida</taxon>
        <taxon>Liliopsida</taxon>
        <taxon>Poales</taxon>
        <taxon>Poaceae</taxon>
        <taxon>PACMAD clade</taxon>
        <taxon>Chloridoideae</taxon>
        <taxon>Eragrostideae</taxon>
        <taxon>Eragrostidinae</taxon>
        <taxon>Eragrostis</taxon>
    </lineage>
</organism>
<sequence length="125" mass="13895">MRDNGLVYMMALLLLVIFGLLMVPACCRPQSLEDGKMVPVVSSATLAESKIYIVFCIPADCRDLDPAWKDCHCCGNAHHAQSCHQTQEECRAKCPLCNPNCSLLPPPQPATDYRLLHARMNATRH</sequence>
<dbReference type="OrthoDB" id="691434at2759"/>
<evidence type="ECO:0000313" key="2">
    <source>
        <dbReference type="EMBL" id="TVU23858.1"/>
    </source>
</evidence>